<feature type="region of interest" description="Disordered" evidence="1">
    <location>
        <begin position="48"/>
        <end position="69"/>
    </location>
</feature>
<proteinExistence type="predicted"/>
<sequence>MIRQRGRIIDPEIARSTGGLLPVHVDVGQDHRNAERLRLLDRRAPALEARRVEQRDTRSQQRVDVRQRDDAEVPEVGLETTFLDLGIDQVIVARLAPIFRAAGGADDHVDPTTLQDRQG</sequence>
<comment type="caution">
    <text evidence="2">The sequence shown here is derived from an EMBL/GenBank/DDBJ whole genome shotgun (WGS) entry which is preliminary data.</text>
</comment>
<evidence type="ECO:0000313" key="3">
    <source>
        <dbReference type="Proteomes" id="UP000287033"/>
    </source>
</evidence>
<accession>A0A401U2S2</accession>
<evidence type="ECO:0000256" key="1">
    <source>
        <dbReference type="SAM" id="MobiDB-lite"/>
    </source>
</evidence>
<evidence type="ECO:0000313" key="2">
    <source>
        <dbReference type="EMBL" id="GCC49183.1"/>
    </source>
</evidence>
<feature type="non-terminal residue" evidence="2">
    <location>
        <position position="119"/>
    </location>
</feature>
<keyword evidence="3" id="KW-1185">Reference proteome</keyword>
<protein>
    <submittedName>
        <fullName evidence="2">Uncharacterized protein</fullName>
    </submittedName>
</protein>
<gene>
    <name evidence="2" type="ORF">chiPu_0033329</name>
</gene>
<organism evidence="2 3">
    <name type="scientific">Chiloscyllium punctatum</name>
    <name type="common">Brownbanded bambooshark</name>
    <name type="synonym">Hemiscyllium punctatum</name>
    <dbReference type="NCBI Taxonomy" id="137246"/>
    <lineage>
        <taxon>Eukaryota</taxon>
        <taxon>Metazoa</taxon>
        <taxon>Chordata</taxon>
        <taxon>Craniata</taxon>
        <taxon>Vertebrata</taxon>
        <taxon>Chondrichthyes</taxon>
        <taxon>Elasmobranchii</taxon>
        <taxon>Galeomorphii</taxon>
        <taxon>Galeoidea</taxon>
        <taxon>Orectolobiformes</taxon>
        <taxon>Hemiscylliidae</taxon>
        <taxon>Chiloscyllium</taxon>
    </lineage>
</organism>
<dbReference type="AlphaFoldDB" id="A0A401U2S2"/>
<reference evidence="2 3" key="1">
    <citation type="journal article" date="2018" name="Nat. Ecol. Evol.">
        <title>Shark genomes provide insights into elasmobranch evolution and the origin of vertebrates.</title>
        <authorList>
            <person name="Hara Y"/>
            <person name="Yamaguchi K"/>
            <person name="Onimaru K"/>
            <person name="Kadota M"/>
            <person name="Koyanagi M"/>
            <person name="Keeley SD"/>
            <person name="Tatsumi K"/>
            <person name="Tanaka K"/>
            <person name="Motone F"/>
            <person name="Kageyama Y"/>
            <person name="Nozu R"/>
            <person name="Adachi N"/>
            <person name="Nishimura O"/>
            <person name="Nakagawa R"/>
            <person name="Tanegashima C"/>
            <person name="Kiyatake I"/>
            <person name="Matsumoto R"/>
            <person name="Murakumo K"/>
            <person name="Nishida K"/>
            <person name="Terakita A"/>
            <person name="Kuratani S"/>
            <person name="Sato K"/>
            <person name="Hyodo S Kuraku.S."/>
        </authorList>
    </citation>
    <scope>NUCLEOTIDE SEQUENCE [LARGE SCALE GENOMIC DNA]</scope>
</reference>
<name>A0A401U2S2_CHIPU</name>
<dbReference type="EMBL" id="BEZZ01260126">
    <property type="protein sequence ID" value="GCC49183.1"/>
    <property type="molecule type" value="Genomic_DNA"/>
</dbReference>
<dbReference type="Proteomes" id="UP000287033">
    <property type="component" value="Unassembled WGS sequence"/>
</dbReference>